<evidence type="ECO:0000313" key="1">
    <source>
        <dbReference type="EMBL" id="KAF0751084.1"/>
    </source>
</evidence>
<proteinExistence type="predicted"/>
<sequence>MLTSFNIENSISFKVDEISGKSTPTSVKFPNDPVANKDKVSPLYPVRGRGAIKIICSDEIGISGVSLIEDTVTEGPLRLAKKFAYSNNTEKLMSMLNTTTLEFFKSQIKSQTKKPKGRQYSLNDKILSLSLYKNSPKGYSFLSTILLYYPKKH</sequence>
<keyword evidence="2" id="KW-1185">Reference proteome</keyword>
<dbReference type="OrthoDB" id="7474070at2759"/>
<dbReference type="Proteomes" id="UP000478052">
    <property type="component" value="Unassembled WGS sequence"/>
</dbReference>
<dbReference type="EMBL" id="VUJU01005481">
    <property type="protein sequence ID" value="KAF0751084.1"/>
    <property type="molecule type" value="Genomic_DNA"/>
</dbReference>
<reference evidence="1 2" key="1">
    <citation type="submission" date="2019-08" db="EMBL/GenBank/DDBJ databases">
        <title>Whole genome of Aphis craccivora.</title>
        <authorList>
            <person name="Voronova N.V."/>
            <person name="Shulinski R.S."/>
            <person name="Bandarenka Y.V."/>
            <person name="Zhorov D.G."/>
            <person name="Warner D."/>
        </authorList>
    </citation>
    <scope>NUCLEOTIDE SEQUENCE [LARGE SCALE GENOMIC DNA]</scope>
    <source>
        <strain evidence="1">180601</strain>
        <tissue evidence="1">Whole Body</tissue>
    </source>
</reference>
<name>A0A6G0Y883_APHCR</name>
<organism evidence="1 2">
    <name type="scientific">Aphis craccivora</name>
    <name type="common">Cowpea aphid</name>
    <dbReference type="NCBI Taxonomy" id="307492"/>
    <lineage>
        <taxon>Eukaryota</taxon>
        <taxon>Metazoa</taxon>
        <taxon>Ecdysozoa</taxon>
        <taxon>Arthropoda</taxon>
        <taxon>Hexapoda</taxon>
        <taxon>Insecta</taxon>
        <taxon>Pterygota</taxon>
        <taxon>Neoptera</taxon>
        <taxon>Paraneoptera</taxon>
        <taxon>Hemiptera</taxon>
        <taxon>Sternorrhyncha</taxon>
        <taxon>Aphidomorpha</taxon>
        <taxon>Aphidoidea</taxon>
        <taxon>Aphididae</taxon>
        <taxon>Aphidini</taxon>
        <taxon>Aphis</taxon>
        <taxon>Aphis</taxon>
    </lineage>
</organism>
<gene>
    <name evidence="1" type="ORF">FWK35_00013063</name>
</gene>
<accession>A0A6G0Y883</accession>
<comment type="caution">
    <text evidence="1">The sequence shown here is derived from an EMBL/GenBank/DDBJ whole genome shotgun (WGS) entry which is preliminary data.</text>
</comment>
<evidence type="ECO:0000313" key="2">
    <source>
        <dbReference type="Proteomes" id="UP000478052"/>
    </source>
</evidence>
<dbReference type="AlphaFoldDB" id="A0A6G0Y883"/>
<protein>
    <submittedName>
        <fullName evidence="1">Uncharacterized protein</fullName>
    </submittedName>
</protein>